<name>H0YF82_HUMAN</name>
<dbReference type="VEuPathDB" id="HostDB:ENSG00000162148"/>
<evidence type="ECO:0007829" key="4">
    <source>
        <dbReference type="PeptideAtlas" id="H0YF82"/>
    </source>
</evidence>
<keyword evidence="4 5" id="KW-1267">Proteomics identification</keyword>
<proteinExistence type="evidence at protein level"/>
<accession>H0YF82</accession>
<dbReference type="ExpressionAtlas" id="H0YF82">
    <property type="expression patterns" value="baseline and differential"/>
</dbReference>
<dbReference type="HOGENOM" id="CLU_1869769_0_0_1"/>
<reference evidence="2" key="5">
    <citation type="submission" date="2025-09" db="UniProtKB">
        <authorList>
            <consortium name="Ensembl"/>
        </authorList>
    </citation>
    <scope>IDENTIFICATION</scope>
</reference>
<reference evidence="2" key="4">
    <citation type="submission" date="2025-08" db="UniProtKB">
        <authorList>
            <consortium name="Ensembl"/>
        </authorList>
    </citation>
    <scope>IDENTIFICATION</scope>
</reference>
<dbReference type="UCSC" id="uc058cdf.1">
    <property type="organism name" value="human"/>
</dbReference>
<dbReference type="AlphaFoldDB" id="H0YF82"/>
<gene>
    <name evidence="2" type="primary">SAXO4</name>
</gene>
<reference evidence="2 3" key="2">
    <citation type="journal article" date="2004" name="Nature">
        <title>Finishing the euchromatic sequence of the human genome.</title>
        <authorList>
            <consortium name="International Human Genome Sequencing Consortium"/>
        </authorList>
    </citation>
    <scope>NUCLEOTIDE SEQUENCE [LARGE SCALE GENOMIC DNA]</scope>
</reference>
<sequence length="137" mass="15388">GQSVTKSDFLPKTHLHGDEFLPVLARGSKRETAFSRGNERILNPRVPPPCPEPSSVSHQQFQPLHRMQQTNVALLGRETVGKKEPTGFSLNNPMYVRSPCDPDRDQRYLTTYNQGTLTSADPFYQNTPHSSRCVAHS</sequence>
<feature type="non-terminal residue" evidence="2">
    <location>
        <position position="1"/>
    </location>
</feature>
<dbReference type="Pfam" id="PF15691">
    <property type="entry name" value="PPP1R32"/>
    <property type="match status" value="1"/>
</dbReference>
<dbReference type="Bgee" id="ENSG00000162148">
    <property type="expression patterns" value="Expressed in right uterine tube and 101 other cell types or tissues"/>
</dbReference>
<dbReference type="EMBL" id="AP003108">
    <property type="status" value="NOT_ANNOTATED_CDS"/>
    <property type="molecule type" value="Genomic_DNA"/>
</dbReference>
<organism evidence="2 3">
    <name type="scientific">Homo sapiens</name>
    <name type="common">Human</name>
    <dbReference type="NCBI Taxonomy" id="9606"/>
    <lineage>
        <taxon>Eukaryota</taxon>
        <taxon>Metazoa</taxon>
        <taxon>Chordata</taxon>
        <taxon>Craniata</taxon>
        <taxon>Vertebrata</taxon>
        <taxon>Euteleostomi</taxon>
        <taxon>Mammalia</taxon>
        <taxon>Eutheria</taxon>
        <taxon>Euarchontoglires</taxon>
        <taxon>Primates</taxon>
        <taxon>Haplorrhini</taxon>
        <taxon>Catarrhini</taxon>
        <taxon>Hominidae</taxon>
        <taxon>Homo</taxon>
    </lineage>
</organism>
<dbReference type="SMR" id="H0YF82"/>
<dbReference type="Proteomes" id="UP000005640">
    <property type="component" value="Chromosome 11"/>
</dbReference>
<evidence type="ECO:0000313" key="2">
    <source>
        <dbReference type="Ensembl" id="ENSP00000437511.1"/>
    </source>
</evidence>
<dbReference type="Ensembl" id="ENST00000535545.5">
    <property type="protein sequence ID" value="ENSP00000437511.1"/>
    <property type="gene ID" value="ENSG00000162148.12"/>
</dbReference>
<feature type="region of interest" description="Disordered" evidence="1">
    <location>
        <begin position="117"/>
        <end position="137"/>
    </location>
</feature>
<dbReference type="ProteomicsDB" id="37987"/>
<feature type="region of interest" description="Disordered" evidence="1">
    <location>
        <begin position="82"/>
        <end position="105"/>
    </location>
</feature>
<dbReference type="Ensembl" id="ENST00000535545.5">
    <property type="protein sequence ID" value="ENSP00000437511.1"/>
    <property type="gene ID" value="ENSG00000162148.11"/>
</dbReference>
<dbReference type="GeneTree" id="ENSGT00390000003127"/>
<reference evidence="2 3" key="1">
    <citation type="journal article" date="2001" name="Nature">
        <title>Initial sequencing and analysis of the human genome.</title>
        <authorList>
            <consortium name="International Human Genome Sequencing Consortium"/>
            <person name="Lander E.S."/>
            <person name="Linton L.M."/>
            <person name="Birren B."/>
            <person name="Nusbaum C."/>
            <person name="Zody M.C."/>
            <person name="Baldwin J."/>
            <person name="Devon K."/>
            <person name="Dewar K."/>
            <person name="Doyle M."/>
            <person name="FitzHugh W."/>
            <person name="Funke R."/>
            <person name="Gage D."/>
            <person name="Harris K."/>
            <person name="Heaford A."/>
            <person name="Howland J."/>
            <person name="Kann L."/>
            <person name="Lehoczky J."/>
            <person name="LeVine R."/>
            <person name="McEwan P."/>
            <person name="McKernan K."/>
            <person name="Meldrim J."/>
            <person name="Mesirov J.P."/>
            <person name="Miranda C."/>
            <person name="Morris W."/>
            <person name="Naylor J."/>
            <person name="Raymond C."/>
            <person name="Rosetti M."/>
            <person name="Santos R."/>
            <person name="Sheridan A."/>
            <person name="Sougnez C."/>
            <person name="Stange-Thomann N."/>
            <person name="Stojanovic N."/>
            <person name="Subramanian A."/>
            <person name="Wyman D."/>
            <person name="Rogers J."/>
            <person name="Sulston J."/>
            <person name="Ainscough R."/>
            <person name="Beck S."/>
            <person name="Bentley D."/>
            <person name="Burton J."/>
            <person name="Clee C."/>
            <person name="Carter N."/>
            <person name="Coulson A."/>
            <person name="Deadman R."/>
            <person name="Deloukas P."/>
            <person name="Dunham A."/>
            <person name="Dunham I."/>
            <person name="Durbin R."/>
            <person name="French L."/>
            <person name="Grafham D."/>
            <person name="Gregory S."/>
            <person name="Hubbard T."/>
            <person name="Humphray S."/>
            <person name="Hunt A."/>
            <person name="Jones M."/>
            <person name="Lloyd C."/>
            <person name="McMurray A."/>
            <person name="Matthews L."/>
            <person name="Mercer S."/>
            <person name="Milne S."/>
            <person name="Mullikin J.C."/>
            <person name="Mungall A."/>
            <person name="Plumb R."/>
            <person name="Ross M."/>
            <person name="Shownkeen R."/>
            <person name="Sims S."/>
            <person name="Waterston R.H."/>
            <person name="Wilson R.K."/>
            <person name="Hillier L.W."/>
            <person name="McPherson J.D."/>
            <person name="Marra M.A."/>
            <person name="Mardis E.R."/>
            <person name="Fulton L.A."/>
            <person name="Chinwalla A.T."/>
            <person name="Pepin K.H."/>
            <person name="Gish W.R."/>
            <person name="Chissoe S.L."/>
            <person name="Wendl M.C."/>
            <person name="Delehaunty K.D."/>
            <person name="Miner T.L."/>
            <person name="Delehaunty A."/>
            <person name="Kramer J.B."/>
            <person name="Cook L.L."/>
            <person name="Fulton R.S."/>
            <person name="Johnson D.L."/>
            <person name="Minx P.J."/>
            <person name="Clifton S.W."/>
            <person name="Hawkins T."/>
            <person name="Branscomb E."/>
            <person name="Predki P."/>
            <person name="Richardson P."/>
            <person name="Wenning S."/>
            <person name="Slezak T."/>
            <person name="Doggett N."/>
            <person name="Cheng J.F."/>
            <person name="Olsen A."/>
            <person name="Lucas S."/>
            <person name="Elkin C."/>
            <person name="Uberbacher E."/>
            <person name="Frazier M."/>
            <person name="Gibbs R.A."/>
            <person name="Muzny D.M."/>
            <person name="Scherer S.E."/>
            <person name="Bouck J.B."/>
            <person name="Sodergren E.J."/>
            <person name="Worley K.C."/>
            <person name="Rives C.M."/>
            <person name="Gorrell J.H."/>
            <person name="Metzker M.L."/>
            <person name="Naylor S.L."/>
            <person name="Kucherlapati R.S."/>
            <person name="Nelson D.L."/>
            <person name="Weinstock G.M."/>
            <person name="Sakaki Y."/>
            <person name="Fujiyama A."/>
            <person name="Hattori M."/>
            <person name="Yada T."/>
            <person name="Toyoda A."/>
            <person name="Itoh T."/>
            <person name="Kawagoe C."/>
            <person name="Watanabe H."/>
            <person name="Totoki Y."/>
            <person name="Taylor T."/>
            <person name="Weissenbach J."/>
            <person name="Heilig R."/>
            <person name="Saurin W."/>
            <person name="Artiguenave F."/>
            <person name="Brottier P."/>
            <person name="Bruls T."/>
            <person name="Pelletier E."/>
            <person name="Robert C."/>
            <person name="Wincker P."/>
            <person name="Smith D.R."/>
            <person name="Doucette-Stamm L."/>
            <person name="Rubenfield M."/>
            <person name="Weinstock K."/>
            <person name="Lee H.M."/>
            <person name="Dubois J."/>
            <person name="Rosenthal A."/>
            <person name="Platzer M."/>
            <person name="Nyakatura G."/>
            <person name="Taudien S."/>
            <person name="Rump A."/>
            <person name="Yang H."/>
            <person name="Yu J."/>
            <person name="Wang J."/>
            <person name="Huang G."/>
            <person name="Gu J."/>
            <person name="Hood L."/>
            <person name="Rowen L."/>
            <person name="Madan A."/>
            <person name="Qin S."/>
            <person name="Davis R.W."/>
            <person name="Federspiel N.A."/>
            <person name="Abola A.P."/>
            <person name="Proctor M.J."/>
            <person name="Myers R.M."/>
            <person name="Schmutz J."/>
            <person name="Dickson M."/>
            <person name="Grimwood J."/>
            <person name="Cox D.R."/>
            <person name="Olson M.V."/>
            <person name="Kaul R."/>
            <person name="Raymond C."/>
            <person name="Shimizu N."/>
            <person name="Kawasaki K."/>
            <person name="Minoshima S."/>
            <person name="Evans G.A."/>
            <person name="Athanasiou M."/>
            <person name="Schultz R."/>
            <person name="Roe B.A."/>
            <person name="Chen F."/>
            <person name="Pan H."/>
            <person name="Ramser J."/>
            <person name="Lehrach H."/>
            <person name="Reinhardt R."/>
            <person name="McCombie W.R."/>
            <person name="de la Bastide M."/>
            <person name="Dedhia N."/>
            <person name="Blocker H."/>
            <person name="Hornischer K."/>
            <person name="Nordsiek G."/>
            <person name="Agarwala R."/>
            <person name="Aravind L."/>
            <person name="Bailey J.A."/>
            <person name="Bateman A."/>
            <person name="Batzoglou S."/>
            <person name="Birney E."/>
            <person name="Bork P."/>
            <person name="Brown D.G."/>
            <person name="Burge C.B."/>
            <person name="Cerutti L."/>
            <person name="Chen H.C."/>
            <person name="Church D."/>
            <person name="Clamp M."/>
            <person name="Copley R.R."/>
            <person name="Doerks T."/>
            <person name="Eddy S.R."/>
            <person name="Eichler E.E."/>
            <person name="Furey T.S."/>
            <person name="Galagan J."/>
            <person name="Gilbert J.G."/>
            <person name="Harmon C."/>
            <person name="Hayashizaki Y."/>
            <person name="Haussler D."/>
            <person name="Hermjakob H."/>
            <person name="Hokamp K."/>
            <person name="Jang W."/>
            <person name="Johnson L.S."/>
            <person name="Jones T.A."/>
            <person name="Kasif S."/>
            <person name="Kaspryzk A."/>
            <person name="Kennedy S."/>
            <person name="Kent W.J."/>
            <person name="Kitts P."/>
            <person name="Koonin E.V."/>
            <person name="Korf I."/>
            <person name="Kulp D."/>
            <person name="Lancet D."/>
            <person name="Lowe T.M."/>
            <person name="McLysaght A."/>
            <person name="Mikkelsen T."/>
            <person name="Moran J.V."/>
            <person name="Mulder N."/>
            <person name="Pollara V.J."/>
            <person name="Ponting C.P."/>
            <person name="Schuler G."/>
            <person name="Schultz J."/>
            <person name="Slater G."/>
            <person name="Smit A.F."/>
            <person name="Stupka E."/>
            <person name="Szustakowski J."/>
            <person name="Thierry-Mieg D."/>
            <person name="Thierry-Mieg J."/>
            <person name="Wagner L."/>
            <person name="Wallis J."/>
            <person name="Wheeler R."/>
            <person name="Williams A."/>
            <person name="Wolf Y.I."/>
            <person name="Wolfe K.H."/>
            <person name="Yang S.P."/>
            <person name="Yeh R.F."/>
            <person name="Collins F."/>
            <person name="Guyer M.S."/>
            <person name="Peterson J."/>
            <person name="Felsenfeld A."/>
            <person name="Wetterstrand K.A."/>
            <person name="Patrinos A."/>
            <person name="Morgan M.J."/>
            <person name="de Jong P."/>
            <person name="Catanese J.J."/>
            <person name="Osoegawa K."/>
            <person name="Shizuya H."/>
            <person name="Choi S."/>
            <person name="Chen Y.J."/>
        </authorList>
    </citation>
    <scope>NUCLEOTIDE SEQUENCE [LARGE SCALE GENOMIC DNA]</scope>
</reference>
<evidence type="ECO:0000313" key="3">
    <source>
        <dbReference type="Proteomes" id="UP000005640"/>
    </source>
</evidence>
<feature type="compositionally biased region" description="Polar residues" evidence="1">
    <location>
        <begin position="117"/>
        <end position="130"/>
    </location>
</feature>
<dbReference type="MassIVE" id="H0YF82"/>
<dbReference type="InterPro" id="IPR031410">
    <property type="entry name" value="SAXO4"/>
</dbReference>
<dbReference type="PANTHER" id="PTHR34349:SF1">
    <property type="entry name" value="PROTEIN PHOSPHATASE 1 REGULATORY SUBUNIT 32"/>
    <property type="match status" value="1"/>
</dbReference>
<evidence type="ECO:0007829" key="5">
    <source>
        <dbReference type="ProteomicsDB" id="H0YF82"/>
    </source>
</evidence>
<reference evidence="2 3" key="3">
    <citation type="journal article" date="2006" name="Nature">
        <title>Human chromosome 11 DNA sequence and analysis including novel gene identification.</title>
        <authorList>
            <person name="Taylor T.D."/>
            <person name="Noguchi H."/>
            <person name="Totoki Y."/>
            <person name="Toyoda A."/>
            <person name="Kuroki Y."/>
            <person name="Dewar K."/>
            <person name="Lloyd C."/>
            <person name="Itoh T."/>
            <person name="Takeda T."/>
            <person name="Kim D.W."/>
            <person name="She X."/>
            <person name="Barlow K.F."/>
            <person name="Bloom T."/>
            <person name="Bruford E."/>
            <person name="Chang J.L."/>
            <person name="Cuomo C.A."/>
            <person name="Eichler E."/>
            <person name="FitzGerald M.G."/>
            <person name="Jaffe D.B."/>
            <person name="LaButti K."/>
            <person name="Nicol R."/>
            <person name="Park H.S."/>
            <person name="Seaman C."/>
            <person name="Sougnez C."/>
            <person name="Yang X."/>
            <person name="Zimmer A.R."/>
            <person name="Zody M.C."/>
            <person name="Birren B.W."/>
            <person name="Nusbaum C."/>
            <person name="Fujiyama A."/>
            <person name="Hattori M."/>
            <person name="Rogers J."/>
            <person name="Lander E.S."/>
            <person name="Sakaki Y."/>
        </authorList>
    </citation>
    <scope>NUCLEOTIDE SEQUENCE [LARGE SCALE GENOMIC DNA]</scope>
</reference>
<keyword evidence="3" id="KW-1185">Reference proteome</keyword>
<protein>
    <submittedName>
        <fullName evidence="2">Stabilizer of axonemal microtubules 4</fullName>
    </submittedName>
</protein>
<dbReference type="Antibodypedia" id="51662">
    <property type="antibodies" value="14 antibodies from 7 providers"/>
</dbReference>
<dbReference type="HGNC" id="HGNC:28869">
    <property type="gene designation" value="SAXO4"/>
</dbReference>
<dbReference type="PANTHER" id="PTHR34349">
    <property type="entry name" value="PROTEIN PHOSPHATASE 1 REGULATORY SUBUNIT 32"/>
    <property type="match status" value="1"/>
</dbReference>
<feature type="region of interest" description="Disordered" evidence="1">
    <location>
        <begin position="32"/>
        <end position="60"/>
    </location>
</feature>
<dbReference type="ChiTaRS" id="PPP1R32">
    <property type="organism name" value="human"/>
</dbReference>
<dbReference type="OpenTargets" id="ENSG00000162148"/>
<evidence type="ECO:0000256" key="1">
    <source>
        <dbReference type="SAM" id="MobiDB-lite"/>
    </source>
</evidence>